<dbReference type="EMBL" id="BLLK01000045">
    <property type="protein sequence ID" value="GFH52663.1"/>
    <property type="molecule type" value="Genomic_DNA"/>
</dbReference>
<dbReference type="Proteomes" id="UP001054902">
    <property type="component" value="Unassembled WGS sequence"/>
</dbReference>
<evidence type="ECO:0000313" key="2">
    <source>
        <dbReference type="Proteomes" id="UP001054902"/>
    </source>
</evidence>
<name>A0AAD3CVC8_9STRA</name>
<proteinExistence type="predicted"/>
<organism evidence="1 2">
    <name type="scientific">Chaetoceros tenuissimus</name>
    <dbReference type="NCBI Taxonomy" id="426638"/>
    <lineage>
        <taxon>Eukaryota</taxon>
        <taxon>Sar</taxon>
        <taxon>Stramenopiles</taxon>
        <taxon>Ochrophyta</taxon>
        <taxon>Bacillariophyta</taxon>
        <taxon>Coscinodiscophyceae</taxon>
        <taxon>Chaetocerotophycidae</taxon>
        <taxon>Chaetocerotales</taxon>
        <taxon>Chaetocerotaceae</taxon>
        <taxon>Chaetoceros</taxon>
    </lineage>
</organism>
<reference evidence="1 2" key="1">
    <citation type="journal article" date="2021" name="Sci. Rep.">
        <title>The genome of the diatom Chaetoceros tenuissimus carries an ancient integrated fragment of an extant virus.</title>
        <authorList>
            <person name="Hongo Y."/>
            <person name="Kimura K."/>
            <person name="Takaki Y."/>
            <person name="Yoshida Y."/>
            <person name="Baba S."/>
            <person name="Kobayashi G."/>
            <person name="Nagasaki K."/>
            <person name="Hano T."/>
            <person name="Tomaru Y."/>
        </authorList>
    </citation>
    <scope>NUCLEOTIDE SEQUENCE [LARGE SCALE GENOMIC DNA]</scope>
    <source>
        <strain evidence="1 2">NIES-3715</strain>
    </source>
</reference>
<keyword evidence="2" id="KW-1185">Reference proteome</keyword>
<evidence type="ECO:0000313" key="1">
    <source>
        <dbReference type="EMBL" id="GFH52663.1"/>
    </source>
</evidence>
<comment type="caution">
    <text evidence="1">The sequence shown here is derived from an EMBL/GenBank/DDBJ whole genome shotgun (WGS) entry which is preliminary data.</text>
</comment>
<dbReference type="AlphaFoldDB" id="A0AAD3CVC8"/>
<sequence>MRTYLIRIECDRYMALYLFRILPSTPFRKVAKAYREMMCEDRFKFYLGDHLIADNDDSIEEIIQGTAFFRSRGEIRVKAILDQDVGHYFYFLIKEYRLGLGLEDLSTAKAVKAKPSELFSKIADAFCKRKGGRFVFLLNGFEIDDKKTAVQIFQDMLVQRKENEYDVFITAILEENYVRDE</sequence>
<accession>A0AAD3CVC8</accession>
<gene>
    <name evidence="1" type="ORF">CTEN210_09139</name>
</gene>
<protein>
    <submittedName>
        <fullName evidence="1">Uncharacterized protein</fullName>
    </submittedName>
</protein>